<dbReference type="PANTHER" id="PTHR35802:SF1">
    <property type="entry name" value="PROTEASE SYNTHASE AND SPORULATION PROTEIN PAI 2"/>
    <property type="match status" value="1"/>
</dbReference>
<organism evidence="1 2">
    <name type="scientific">Paenibacillus ginsengarvi</name>
    <dbReference type="NCBI Taxonomy" id="400777"/>
    <lineage>
        <taxon>Bacteria</taxon>
        <taxon>Bacillati</taxon>
        <taxon>Bacillota</taxon>
        <taxon>Bacilli</taxon>
        <taxon>Bacillales</taxon>
        <taxon>Paenibacillaceae</taxon>
        <taxon>Paenibacillus</taxon>
    </lineage>
</organism>
<protein>
    <submittedName>
        <fullName evidence="1">FMN-binding negative transcriptional regulator</fullName>
    </submittedName>
</protein>
<dbReference type="EMBL" id="RBAH01000033">
    <property type="protein sequence ID" value="RKN70060.1"/>
    <property type="molecule type" value="Genomic_DNA"/>
</dbReference>
<dbReference type="Pfam" id="PF04299">
    <property type="entry name" value="FMN_bind_2"/>
    <property type="match status" value="1"/>
</dbReference>
<name>A0A3B0BAI6_9BACL</name>
<accession>A0A3B0BAI6</accession>
<dbReference type="OrthoDB" id="9794948at2"/>
<dbReference type="InterPro" id="IPR007396">
    <property type="entry name" value="TR_PAI2-type"/>
</dbReference>
<dbReference type="RefSeq" id="WP_120751167.1">
    <property type="nucleotide sequence ID" value="NZ_RBAH01000033.1"/>
</dbReference>
<dbReference type="InterPro" id="IPR012349">
    <property type="entry name" value="Split_barrel_FMN-bd"/>
</dbReference>
<evidence type="ECO:0000313" key="2">
    <source>
        <dbReference type="Proteomes" id="UP000282311"/>
    </source>
</evidence>
<evidence type="ECO:0000313" key="1">
    <source>
        <dbReference type="EMBL" id="RKN70060.1"/>
    </source>
</evidence>
<dbReference type="PANTHER" id="PTHR35802">
    <property type="entry name" value="PROTEASE SYNTHASE AND SPORULATION PROTEIN PAI 2"/>
    <property type="match status" value="1"/>
</dbReference>
<dbReference type="PIRSF" id="PIRSF010372">
    <property type="entry name" value="PaiB"/>
    <property type="match status" value="1"/>
</dbReference>
<reference evidence="1 2" key="1">
    <citation type="journal article" date="2007" name="Int. J. Syst. Evol. Microbiol.">
        <title>Paenibacillus ginsengarvi sp. nov., isolated from soil from ginseng cultivation.</title>
        <authorList>
            <person name="Yoon M.H."/>
            <person name="Ten L.N."/>
            <person name="Im W.T."/>
        </authorList>
    </citation>
    <scope>NUCLEOTIDE SEQUENCE [LARGE SCALE GENOMIC DNA]</scope>
    <source>
        <strain evidence="1 2">KCTC 13059</strain>
    </source>
</reference>
<keyword evidence="2" id="KW-1185">Reference proteome</keyword>
<dbReference type="Gene3D" id="2.30.110.10">
    <property type="entry name" value="Electron Transport, Fmn-binding Protein, Chain A"/>
    <property type="match status" value="1"/>
</dbReference>
<proteinExistence type="predicted"/>
<dbReference type="Proteomes" id="UP000282311">
    <property type="component" value="Unassembled WGS sequence"/>
</dbReference>
<dbReference type="AlphaFoldDB" id="A0A3B0BAI6"/>
<comment type="caution">
    <text evidence="1">The sequence shown here is derived from an EMBL/GenBank/DDBJ whole genome shotgun (WGS) entry which is preliminary data.</text>
</comment>
<dbReference type="SUPFAM" id="SSF50475">
    <property type="entry name" value="FMN-binding split barrel"/>
    <property type="match status" value="1"/>
</dbReference>
<sequence>MYIPKYFEVSDVPKLVSFIRDNSFGILFSQNDGLPFATHLPLLIEQTAEGDWQLTGHMARSNPHHAYITSQGAPVLAVFQGPHAYISPSWYEEPNTVPTWNYVAVHVYGEFAAIMDEEELAAMMKRTIDRYESSMPEPWTTELGNGFNRQLMQAIVGFKIRVTRFEGKWKLSQNHSDERRQKVIAALRQQGYPDAEKIAELMYNIGK</sequence>
<gene>
    <name evidence="1" type="ORF">D7M11_31035</name>
</gene>